<sequence>MQTYGRDLLEIADELTTAYVEVFTAPPFEHRGVEETRTAFRDRLTADVQRDGFRAWVERSDDGRIAGFLTGWTTPAPFRTDRAYGSVLERLGAEQVEELLIGAFEVDELGVLQQARGTGLARRLLQAAAEANPRAWLLAWNQNHAALAFYRHVGWKEPAPRGPETDIIVFVTP</sequence>
<reference evidence="2" key="1">
    <citation type="submission" date="2024-06" db="EMBL/GenBank/DDBJ databases">
        <title>Kribbella sp. strain HUAS MG21 genome sequences.</title>
        <authorList>
            <person name="Mo P."/>
        </authorList>
    </citation>
    <scope>NUCLEOTIDE SEQUENCE</scope>
    <source>
        <strain evidence="2">HUAS MG21</strain>
    </source>
</reference>
<protein>
    <submittedName>
        <fullName evidence="2">GNAT family N-acetyltransferase</fullName>
    </submittedName>
</protein>
<gene>
    <name evidence="2" type="ORF">ABN611_28735</name>
</gene>
<dbReference type="CDD" id="cd04301">
    <property type="entry name" value="NAT_SF"/>
    <property type="match status" value="1"/>
</dbReference>
<evidence type="ECO:0000313" key="2">
    <source>
        <dbReference type="EMBL" id="XBV22537.1"/>
    </source>
</evidence>
<dbReference type="RefSeq" id="WP_350275376.1">
    <property type="nucleotide sequence ID" value="NZ_CP158165.1"/>
</dbReference>
<accession>A0AAU7T701</accession>
<evidence type="ECO:0000259" key="1">
    <source>
        <dbReference type="PROSITE" id="PS51186"/>
    </source>
</evidence>
<dbReference type="SUPFAM" id="SSF55729">
    <property type="entry name" value="Acyl-CoA N-acyltransferases (Nat)"/>
    <property type="match status" value="1"/>
</dbReference>
<organism evidence="2">
    <name type="scientific">Kribbella sp. HUAS MG21</name>
    <dbReference type="NCBI Taxonomy" id="3160966"/>
    <lineage>
        <taxon>Bacteria</taxon>
        <taxon>Bacillati</taxon>
        <taxon>Actinomycetota</taxon>
        <taxon>Actinomycetes</taxon>
        <taxon>Propionibacteriales</taxon>
        <taxon>Kribbellaceae</taxon>
        <taxon>Kribbella</taxon>
    </lineage>
</organism>
<name>A0AAU7T701_9ACTN</name>
<dbReference type="Gene3D" id="3.40.630.30">
    <property type="match status" value="1"/>
</dbReference>
<dbReference type="EMBL" id="CP158165">
    <property type="protein sequence ID" value="XBV22537.1"/>
    <property type="molecule type" value="Genomic_DNA"/>
</dbReference>
<dbReference type="GO" id="GO:0016747">
    <property type="term" value="F:acyltransferase activity, transferring groups other than amino-acyl groups"/>
    <property type="evidence" value="ECO:0007669"/>
    <property type="project" value="InterPro"/>
</dbReference>
<dbReference type="AlphaFoldDB" id="A0AAU7T701"/>
<proteinExistence type="predicted"/>
<dbReference type="InterPro" id="IPR016181">
    <property type="entry name" value="Acyl_CoA_acyltransferase"/>
</dbReference>
<dbReference type="Pfam" id="PF13508">
    <property type="entry name" value="Acetyltransf_7"/>
    <property type="match status" value="1"/>
</dbReference>
<feature type="domain" description="N-acetyltransferase" evidence="1">
    <location>
        <begin position="1"/>
        <end position="173"/>
    </location>
</feature>
<dbReference type="InterPro" id="IPR000182">
    <property type="entry name" value="GNAT_dom"/>
</dbReference>
<dbReference type="PROSITE" id="PS51186">
    <property type="entry name" value="GNAT"/>
    <property type="match status" value="1"/>
</dbReference>